<evidence type="ECO:0000313" key="11">
    <source>
        <dbReference type="Proteomes" id="UP001255185"/>
    </source>
</evidence>
<keyword evidence="6" id="KW-0865">Zymogen</keyword>
<evidence type="ECO:0000256" key="5">
    <source>
        <dbReference type="ARBA" id="ARBA00023115"/>
    </source>
</evidence>
<evidence type="ECO:0000256" key="3">
    <source>
        <dbReference type="ARBA" id="ARBA00022813"/>
    </source>
</evidence>
<dbReference type="SUPFAM" id="SSF56276">
    <property type="entry name" value="S-adenosylmethionine decarboxylase"/>
    <property type="match status" value="1"/>
</dbReference>
<keyword evidence="7 10" id="KW-0456">Lyase</keyword>
<reference evidence="10 11" key="1">
    <citation type="submission" date="2023-07" db="EMBL/GenBank/DDBJ databases">
        <title>Sorghum-associated microbial communities from plants grown in Nebraska, USA.</title>
        <authorList>
            <person name="Schachtman D."/>
        </authorList>
    </citation>
    <scope>NUCLEOTIDE SEQUENCE [LARGE SCALE GENOMIC DNA]</scope>
    <source>
        <strain evidence="10 11">3773</strain>
    </source>
</reference>
<keyword evidence="3" id="KW-0068">Autocatalytic cleavage</keyword>
<keyword evidence="9" id="KW-0670">Pyruvate</keyword>
<dbReference type="PANTHER" id="PTHR33866">
    <property type="entry name" value="S-ADENOSYLMETHIONINE DECARBOXYLASE PROENZYME"/>
    <property type="match status" value="1"/>
</dbReference>
<evidence type="ECO:0000256" key="6">
    <source>
        <dbReference type="ARBA" id="ARBA00023145"/>
    </source>
</evidence>
<dbReference type="Proteomes" id="UP001255185">
    <property type="component" value="Unassembled WGS sequence"/>
</dbReference>
<dbReference type="PANTHER" id="PTHR33866:SF2">
    <property type="entry name" value="S-ADENOSYLMETHIONINE DECARBOXYLASE PROENZYME"/>
    <property type="match status" value="1"/>
</dbReference>
<keyword evidence="5" id="KW-0620">Polyamine biosynthesis</keyword>
<keyword evidence="8" id="KW-0704">Schiff base</keyword>
<proteinExistence type="predicted"/>
<keyword evidence="11" id="KW-1185">Reference proteome</keyword>
<evidence type="ECO:0000256" key="7">
    <source>
        <dbReference type="ARBA" id="ARBA00023239"/>
    </source>
</evidence>
<dbReference type="Gene3D" id="3.60.90.10">
    <property type="entry name" value="S-adenosylmethionine decarboxylase"/>
    <property type="match status" value="1"/>
</dbReference>
<dbReference type="EC" id="4.1.1.50" evidence="10"/>
<dbReference type="Pfam" id="PF02675">
    <property type="entry name" value="AdoMet_dc"/>
    <property type="match status" value="1"/>
</dbReference>
<name>A0ABU1TMI6_9FLAO</name>
<evidence type="ECO:0000256" key="9">
    <source>
        <dbReference type="ARBA" id="ARBA00023317"/>
    </source>
</evidence>
<evidence type="ECO:0000313" key="10">
    <source>
        <dbReference type="EMBL" id="MDR6967098.1"/>
    </source>
</evidence>
<gene>
    <name evidence="10" type="ORF">J2X31_001105</name>
</gene>
<dbReference type="EMBL" id="JAVDVI010000004">
    <property type="protein sequence ID" value="MDR6967098.1"/>
    <property type="molecule type" value="Genomic_DNA"/>
</dbReference>
<dbReference type="InterPro" id="IPR003826">
    <property type="entry name" value="AdoMetDC_fam_prok"/>
</dbReference>
<keyword evidence="2" id="KW-0210">Decarboxylase</keyword>
<evidence type="ECO:0000256" key="1">
    <source>
        <dbReference type="ARBA" id="ARBA00001928"/>
    </source>
</evidence>
<evidence type="ECO:0000256" key="4">
    <source>
        <dbReference type="ARBA" id="ARBA00023066"/>
    </source>
</evidence>
<dbReference type="InterPro" id="IPR017716">
    <property type="entry name" value="S-AdoMet_deCOase_pro-enz"/>
</dbReference>
<comment type="cofactor">
    <cofactor evidence="1">
        <name>pyruvate</name>
        <dbReference type="ChEBI" id="CHEBI:15361"/>
    </cofactor>
</comment>
<sequence length="127" mass="14438">MIGYHTIWDIYDCNADKLKFVEPIKIILNTVVNELRLGKVSESYKQFEPFGATGFILLEESHISIHTWPEHQFAAIDVFSCKPFDTAAIVELLSSYFETNSITSKIIERGSIPEKKIVTTLDTIINV</sequence>
<keyword evidence="4" id="KW-0745">Spermidine biosynthesis</keyword>
<evidence type="ECO:0000256" key="8">
    <source>
        <dbReference type="ARBA" id="ARBA00023270"/>
    </source>
</evidence>
<accession>A0ABU1TMI6</accession>
<dbReference type="NCBIfam" id="TIGR03330">
    <property type="entry name" value="SAM_DCase_Bsu"/>
    <property type="match status" value="1"/>
</dbReference>
<organism evidence="10 11">
    <name type="scientific">Flavobacterium arsenatis</name>
    <dbReference type="NCBI Taxonomy" id="1484332"/>
    <lineage>
        <taxon>Bacteria</taxon>
        <taxon>Pseudomonadati</taxon>
        <taxon>Bacteroidota</taxon>
        <taxon>Flavobacteriia</taxon>
        <taxon>Flavobacteriales</taxon>
        <taxon>Flavobacteriaceae</taxon>
        <taxon>Flavobacterium</taxon>
    </lineage>
</organism>
<protein>
    <submittedName>
        <fullName evidence="10">S-adenosylmethionine decarboxylase</fullName>
        <ecNumber evidence="10">4.1.1.50</ecNumber>
    </submittedName>
</protein>
<dbReference type="InterPro" id="IPR016067">
    <property type="entry name" value="S-AdoMet_deCO2ase_core"/>
</dbReference>
<dbReference type="GO" id="GO:0004014">
    <property type="term" value="F:adenosylmethionine decarboxylase activity"/>
    <property type="evidence" value="ECO:0007669"/>
    <property type="project" value="UniProtKB-EC"/>
</dbReference>
<dbReference type="RefSeq" id="WP_310025071.1">
    <property type="nucleotide sequence ID" value="NZ_JAVDVI010000004.1"/>
</dbReference>
<comment type="caution">
    <text evidence="10">The sequence shown here is derived from an EMBL/GenBank/DDBJ whole genome shotgun (WGS) entry which is preliminary data.</text>
</comment>
<evidence type="ECO:0000256" key="2">
    <source>
        <dbReference type="ARBA" id="ARBA00022793"/>
    </source>
</evidence>